<evidence type="ECO:0000313" key="5">
    <source>
        <dbReference type="Proteomes" id="UP000594621"/>
    </source>
</evidence>
<evidence type="ECO:0000256" key="1">
    <source>
        <dbReference type="ARBA" id="ARBA00022630"/>
    </source>
</evidence>
<evidence type="ECO:0000313" key="4">
    <source>
        <dbReference type="EMBL" id="QPF92580.1"/>
    </source>
</evidence>
<dbReference type="PANTHER" id="PTHR43656:SF2">
    <property type="entry name" value="BINDING OXIDOREDUCTASE, PUTATIVE (AFU_ORTHOLOGUE AFUA_2G08260)-RELATED"/>
    <property type="match status" value="1"/>
</dbReference>
<keyword evidence="5" id="KW-1185">Reference proteome</keyword>
<dbReference type="InterPro" id="IPR001155">
    <property type="entry name" value="OxRdtase_FMN_N"/>
</dbReference>
<dbReference type="KEGG" id="bcou:IC761_04630"/>
<keyword evidence="2" id="KW-0560">Oxidoreductase</keyword>
<dbReference type="EMBL" id="CP061379">
    <property type="protein sequence ID" value="QPF92580.1"/>
    <property type="molecule type" value="Genomic_DNA"/>
</dbReference>
<proteinExistence type="predicted"/>
<dbReference type="InterPro" id="IPR013785">
    <property type="entry name" value="Aldolase_TIM"/>
</dbReference>
<dbReference type="Proteomes" id="UP000594621">
    <property type="component" value="Chromosome"/>
</dbReference>
<sequence>MADPVVGAPFDIGRVRIKNRMLRSSISGRIDNFDGSGSEWRINFEKTFAKGGIGAIISSHVPVHYSGRVLPNYAFIDADDKTEFWRRLKLALPNDCPYFLQLSYSGRQRDLGGIENLDKPPFDQRDMRPWAPTEKPDFFNGLRGRRMSVEQIKKLVDMFVAGARRAAEAGLDGLELHSGNGYLFTQFISSAINDRDDAYGGSLENRFRFWREVIEGIRAQPATRDMPLIAKLSVREGDDAVYPWRSPGNSIDDAMKVAKWCVEAGADAIHVTAGTIFPHPWNPAGYLPADFVPRTYKTLIDSGTRTWGNYLAFRYAPTRAVARMLWERTNRRHLYDGLLNFLLGRPRPRKGEESGARRLEGTNSEASHAIRAAIKDPTIKVLCTGAFQTLGGIRHTIVDGDCDAVTMVRPLIANPNLPRELLAAEAKGLADYEAPEPCSLCNRCLLAAPEFPVGCLDERRYEARFPDPLQRYEEMMRELFALYNGRNGGSRPCARSIILPQRKDYGDSALNSVILQTTQLAIGSDAH</sequence>
<dbReference type="GO" id="GO:0016491">
    <property type="term" value="F:oxidoreductase activity"/>
    <property type="evidence" value="ECO:0007669"/>
    <property type="project" value="UniProtKB-KW"/>
</dbReference>
<dbReference type="RefSeq" id="WP_195802115.1">
    <property type="nucleotide sequence ID" value="NZ_CP061379.1"/>
</dbReference>
<keyword evidence="1" id="KW-0285">Flavoprotein</keyword>
<dbReference type="GO" id="GO:0010181">
    <property type="term" value="F:FMN binding"/>
    <property type="evidence" value="ECO:0007669"/>
    <property type="project" value="InterPro"/>
</dbReference>
<accession>A0A7S9H035</accession>
<feature type="domain" description="NADH:flavin oxidoreductase/NADH oxidase N-terminal" evidence="3">
    <location>
        <begin position="8"/>
        <end position="234"/>
    </location>
</feature>
<protein>
    <submittedName>
        <fullName evidence="4">NADH:flavin oxidoreductase</fullName>
    </submittedName>
</protein>
<dbReference type="SUPFAM" id="SSF51395">
    <property type="entry name" value="FMN-linked oxidoreductases"/>
    <property type="match status" value="1"/>
</dbReference>
<evidence type="ECO:0000259" key="3">
    <source>
        <dbReference type="Pfam" id="PF00724"/>
    </source>
</evidence>
<dbReference type="PANTHER" id="PTHR43656">
    <property type="entry name" value="BINDING OXIDOREDUCTASE, PUTATIVE (AFU_ORTHOLOGUE AFUA_2G08260)-RELATED"/>
    <property type="match status" value="1"/>
</dbReference>
<organism evidence="4 5">
    <name type="scientific">Bradyrhizobium commune</name>
    <dbReference type="NCBI Taxonomy" id="83627"/>
    <lineage>
        <taxon>Bacteria</taxon>
        <taxon>Pseudomonadati</taxon>
        <taxon>Pseudomonadota</taxon>
        <taxon>Alphaproteobacteria</taxon>
        <taxon>Hyphomicrobiales</taxon>
        <taxon>Nitrobacteraceae</taxon>
        <taxon>Bradyrhizobium</taxon>
    </lineage>
</organism>
<name>A0A7S9H035_9BRAD</name>
<dbReference type="InterPro" id="IPR051799">
    <property type="entry name" value="NADH_flavin_oxidoreductase"/>
</dbReference>
<gene>
    <name evidence="4" type="ORF">IC761_04630</name>
</gene>
<dbReference type="Pfam" id="PF00724">
    <property type="entry name" value="Oxidored_FMN"/>
    <property type="match status" value="1"/>
</dbReference>
<dbReference type="AlphaFoldDB" id="A0A7S9H035"/>
<evidence type="ECO:0000256" key="2">
    <source>
        <dbReference type="ARBA" id="ARBA00023002"/>
    </source>
</evidence>
<reference evidence="4 5" key="1">
    <citation type="submission" date="2020-09" db="EMBL/GenBank/DDBJ databases">
        <title>Complete genomes of bradyrhizobia occurring on native shrubby legumes in Australia.</title>
        <authorList>
            <person name="Lafay B."/>
        </authorList>
    </citation>
    <scope>NUCLEOTIDE SEQUENCE [LARGE SCALE GENOMIC DNA]</scope>
    <source>
        <strain evidence="4 5">BDV5040</strain>
    </source>
</reference>
<dbReference type="Gene3D" id="3.20.20.70">
    <property type="entry name" value="Aldolase class I"/>
    <property type="match status" value="1"/>
</dbReference>